<organism evidence="1 2">
    <name type="scientific">Acrocarpospora phusangensis</name>
    <dbReference type="NCBI Taxonomy" id="1070424"/>
    <lineage>
        <taxon>Bacteria</taxon>
        <taxon>Bacillati</taxon>
        <taxon>Actinomycetota</taxon>
        <taxon>Actinomycetes</taxon>
        <taxon>Streptosporangiales</taxon>
        <taxon>Streptosporangiaceae</taxon>
        <taxon>Acrocarpospora</taxon>
    </lineage>
</organism>
<protein>
    <recommendedName>
        <fullName evidence="3">Phage gp6-like head-tail connector protein</fullName>
    </recommendedName>
</protein>
<dbReference type="EMBL" id="BOOA01000108">
    <property type="protein sequence ID" value="GIH29091.1"/>
    <property type="molecule type" value="Genomic_DNA"/>
</dbReference>
<reference evidence="1" key="1">
    <citation type="submission" date="2021-01" db="EMBL/GenBank/DDBJ databases">
        <title>Whole genome shotgun sequence of Acrocarpospora phusangensis NBRC 108782.</title>
        <authorList>
            <person name="Komaki H."/>
            <person name="Tamura T."/>
        </authorList>
    </citation>
    <scope>NUCLEOTIDE SEQUENCE</scope>
    <source>
        <strain evidence="1">NBRC 108782</strain>
    </source>
</reference>
<evidence type="ECO:0008006" key="3">
    <source>
        <dbReference type="Google" id="ProtNLM"/>
    </source>
</evidence>
<comment type="caution">
    <text evidence="1">The sequence shown here is derived from an EMBL/GenBank/DDBJ whole genome shotgun (WGS) entry which is preliminary data.</text>
</comment>
<proteinExistence type="predicted"/>
<sequence>MLHDEYADLEIVRKDLQITDTERDVLISRAITAACRKIDDETGRRFYLDEVASARTFRTRGRVLIDEDGQTLLVDDIGDVGDLVVETGRGNTWTAVTGYELAPENALAQGKPVTGLLLASGSWPTGTGRVRITTRWGWPVKPATIQQAAHLQAMRLYRRSSSPEGVAGSAEWGLIRLPHLDPDVRAMVGPYELPGMA</sequence>
<dbReference type="Proteomes" id="UP000640052">
    <property type="component" value="Unassembled WGS sequence"/>
</dbReference>
<evidence type="ECO:0000313" key="2">
    <source>
        <dbReference type="Proteomes" id="UP000640052"/>
    </source>
</evidence>
<dbReference type="RefSeq" id="WP_204045708.1">
    <property type="nucleotide sequence ID" value="NZ_BOOA01000108.1"/>
</dbReference>
<gene>
    <name evidence="1" type="ORF">Aph01nite_74010</name>
</gene>
<dbReference type="Gene3D" id="1.10.3230.30">
    <property type="entry name" value="Phage gp6-like head-tail connector protein"/>
    <property type="match status" value="1"/>
</dbReference>
<name>A0A919QJR1_9ACTN</name>
<accession>A0A919QJR1</accession>
<dbReference type="AlphaFoldDB" id="A0A919QJR1"/>
<keyword evidence="2" id="KW-1185">Reference proteome</keyword>
<evidence type="ECO:0000313" key="1">
    <source>
        <dbReference type="EMBL" id="GIH29091.1"/>
    </source>
</evidence>